<dbReference type="AlphaFoldDB" id="A0A7J9I160"/>
<evidence type="ECO:0000313" key="1">
    <source>
        <dbReference type="EMBL" id="MBA0814875.1"/>
    </source>
</evidence>
<dbReference type="OrthoDB" id="3261436at2759"/>
<proteinExistence type="predicted"/>
<reference evidence="1 2" key="1">
    <citation type="journal article" date="2019" name="Genome Biol. Evol.">
        <title>Insights into the evolution of the New World diploid cottons (Gossypium, subgenus Houzingenia) based on genome sequencing.</title>
        <authorList>
            <person name="Grover C.E."/>
            <person name="Arick M.A. 2nd"/>
            <person name="Thrash A."/>
            <person name="Conover J.L."/>
            <person name="Sanders W.S."/>
            <person name="Peterson D.G."/>
            <person name="Frelichowski J.E."/>
            <person name="Scheffler J.A."/>
            <person name="Scheffler B.E."/>
            <person name="Wendel J.F."/>
        </authorList>
    </citation>
    <scope>NUCLEOTIDE SEQUENCE [LARGE SCALE GENOMIC DNA]</scope>
    <source>
        <strain evidence="1">0</strain>
        <tissue evidence="1">Leaf</tissue>
    </source>
</reference>
<dbReference type="EMBL" id="JABFAD010000012">
    <property type="protein sequence ID" value="MBA0814875.1"/>
    <property type="molecule type" value="Genomic_DNA"/>
</dbReference>
<dbReference type="Proteomes" id="UP000593560">
    <property type="component" value="Unassembled WGS sequence"/>
</dbReference>
<sequence>MEGRDNYSHNVCRCGKESLEYSCLVIGRRINKSGEVSRVESIRYEVGTGYCWKSLLKKECCCLSQVYTGG</sequence>
<accession>A0A7J9I160</accession>
<protein>
    <submittedName>
        <fullName evidence="1">Uncharacterized protein</fullName>
    </submittedName>
</protein>
<name>A0A7J9I160_9ROSI</name>
<evidence type="ECO:0000313" key="2">
    <source>
        <dbReference type="Proteomes" id="UP000593560"/>
    </source>
</evidence>
<keyword evidence="2" id="KW-1185">Reference proteome</keyword>
<gene>
    <name evidence="1" type="ORF">Gohar_020674</name>
</gene>
<comment type="caution">
    <text evidence="1">The sequence shown here is derived from an EMBL/GenBank/DDBJ whole genome shotgun (WGS) entry which is preliminary data.</text>
</comment>
<organism evidence="1 2">
    <name type="scientific">Gossypium harknessii</name>
    <dbReference type="NCBI Taxonomy" id="34285"/>
    <lineage>
        <taxon>Eukaryota</taxon>
        <taxon>Viridiplantae</taxon>
        <taxon>Streptophyta</taxon>
        <taxon>Embryophyta</taxon>
        <taxon>Tracheophyta</taxon>
        <taxon>Spermatophyta</taxon>
        <taxon>Magnoliopsida</taxon>
        <taxon>eudicotyledons</taxon>
        <taxon>Gunneridae</taxon>
        <taxon>Pentapetalae</taxon>
        <taxon>rosids</taxon>
        <taxon>malvids</taxon>
        <taxon>Malvales</taxon>
        <taxon>Malvaceae</taxon>
        <taxon>Malvoideae</taxon>
        <taxon>Gossypium</taxon>
    </lineage>
</organism>